<evidence type="ECO:0000256" key="1">
    <source>
        <dbReference type="SAM" id="Phobius"/>
    </source>
</evidence>
<dbReference type="EMBL" id="JANPWB010000016">
    <property type="protein sequence ID" value="KAJ1084923.1"/>
    <property type="molecule type" value="Genomic_DNA"/>
</dbReference>
<dbReference type="AlphaFoldDB" id="A0AAV7L187"/>
<accession>A0AAV7L187</accession>
<feature type="transmembrane region" description="Helical" evidence="1">
    <location>
        <begin position="12"/>
        <end position="33"/>
    </location>
</feature>
<feature type="non-terminal residue" evidence="2">
    <location>
        <position position="106"/>
    </location>
</feature>
<proteinExistence type="predicted"/>
<keyword evidence="3" id="KW-1185">Reference proteome</keyword>
<keyword evidence="1" id="KW-0812">Transmembrane</keyword>
<keyword evidence="1" id="KW-0472">Membrane</keyword>
<name>A0AAV7L187_PLEWA</name>
<sequence>SIFENQYDPVSSLRISSIVGVRCLFLLIARLGMRMLTQMRTASGCLGFLATTIGDTHSVGPETLSMIPACSRIWSLRSTLGRRWNATRQCLRAVGVTESSIWSRSG</sequence>
<comment type="caution">
    <text evidence="2">The sequence shown here is derived from an EMBL/GenBank/DDBJ whole genome shotgun (WGS) entry which is preliminary data.</text>
</comment>
<protein>
    <submittedName>
        <fullName evidence="2">Uncharacterized protein</fullName>
    </submittedName>
</protein>
<organism evidence="2 3">
    <name type="scientific">Pleurodeles waltl</name>
    <name type="common">Iberian ribbed newt</name>
    <dbReference type="NCBI Taxonomy" id="8319"/>
    <lineage>
        <taxon>Eukaryota</taxon>
        <taxon>Metazoa</taxon>
        <taxon>Chordata</taxon>
        <taxon>Craniata</taxon>
        <taxon>Vertebrata</taxon>
        <taxon>Euteleostomi</taxon>
        <taxon>Amphibia</taxon>
        <taxon>Batrachia</taxon>
        <taxon>Caudata</taxon>
        <taxon>Salamandroidea</taxon>
        <taxon>Salamandridae</taxon>
        <taxon>Pleurodelinae</taxon>
        <taxon>Pleurodeles</taxon>
    </lineage>
</organism>
<gene>
    <name evidence="2" type="ORF">NDU88_005063</name>
</gene>
<feature type="non-terminal residue" evidence="2">
    <location>
        <position position="1"/>
    </location>
</feature>
<reference evidence="2" key="1">
    <citation type="journal article" date="2022" name="bioRxiv">
        <title>Sequencing and chromosome-scale assembly of the giantPleurodeles waltlgenome.</title>
        <authorList>
            <person name="Brown T."/>
            <person name="Elewa A."/>
            <person name="Iarovenko S."/>
            <person name="Subramanian E."/>
            <person name="Araus A.J."/>
            <person name="Petzold A."/>
            <person name="Susuki M."/>
            <person name="Suzuki K.-i.T."/>
            <person name="Hayashi T."/>
            <person name="Toyoda A."/>
            <person name="Oliveira C."/>
            <person name="Osipova E."/>
            <person name="Leigh N.D."/>
            <person name="Simon A."/>
            <person name="Yun M.H."/>
        </authorList>
    </citation>
    <scope>NUCLEOTIDE SEQUENCE</scope>
    <source>
        <strain evidence="2">20211129_DDA</strain>
        <tissue evidence="2">Liver</tissue>
    </source>
</reference>
<dbReference type="Proteomes" id="UP001066276">
    <property type="component" value="Chromosome 12"/>
</dbReference>
<evidence type="ECO:0000313" key="3">
    <source>
        <dbReference type="Proteomes" id="UP001066276"/>
    </source>
</evidence>
<keyword evidence="1" id="KW-1133">Transmembrane helix</keyword>
<evidence type="ECO:0000313" key="2">
    <source>
        <dbReference type="EMBL" id="KAJ1084923.1"/>
    </source>
</evidence>